<name>A0A9D4J1X0_DREPO</name>
<organism evidence="1 2">
    <name type="scientific">Dreissena polymorpha</name>
    <name type="common">Zebra mussel</name>
    <name type="synonym">Mytilus polymorpha</name>
    <dbReference type="NCBI Taxonomy" id="45954"/>
    <lineage>
        <taxon>Eukaryota</taxon>
        <taxon>Metazoa</taxon>
        <taxon>Spiralia</taxon>
        <taxon>Lophotrochozoa</taxon>
        <taxon>Mollusca</taxon>
        <taxon>Bivalvia</taxon>
        <taxon>Autobranchia</taxon>
        <taxon>Heteroconchia</taxon>
        <taxon>Euheterodonta</taxon>
        <taxon>Imparidentia</taxon>
        <taxon>Neoheterodontei</taxon>
        <taxon>Myida</taxon>
        <taxon>Dreissenoidea</taxon>
        <taxon>Dreissenidae</taxon>
        <taxon>Dreissena</taxon>
    </lineage>
</organism>
<comment type="caution">
    <text evidence="1">The sequence shown here is derived from an EMBL/GenBank/DDBJ whole genome shotgun (WGS) entry which is preliminary data.</text>
</comment>
<dbReference type="AlphaFoldDB" id="A0A9D4J1X0"/>
<sequence>MSLRTSLCSSHIARHNLIQMAQILQVLAISQWEKIDSRVMDLYGKFEKVTGQIIIVTDCSHIDQKGPSSHRCLKFVLGPLIF</sequence>
<keyword evidence="2" id="KW-1185">Reference proteome</keyword>
<evidence type="ECO:0000313" key="2">
    <source>
        <dbReference type="Proteomes" id="UP000828390"/>
    </source>
</evidence>
<evidence type="ECO:0000313" key="1">
    <source>
        <dbReference type="EMBL" id="KAH3792859.1"/>
    </source>
</evidence>
<reference evidence="1" key="1">
    <citation type="journal article" date="2019" name="bioRxiv">
        <title>The Genome of the Zebra Mussel, Dreissena polymorpha: A Resource for Invasive Species Research.</title>
        <authorList>
            <person name="McCartney M.A."/>
            <person name="Auch B."/>
            <person name="Kono T."/>
            <person name="Mallez S."/>
            <person name="Zhang Y."/>
            <person name="Obille A."/>
            <person name="Becker A."/>
            <person name="Abrahante J.E."/>
            <person name="Garbe J."/>
            <person name="Badalamenti J.P."/>
            <person name="Herman A."/>
            <person name="Mangelson H."/>
            <person name="Liachko I."/>
            <person name="Sullivan S."/>
            <person name="Sone E.D."/>
            <person name="Koren S."/>
            <person name="Silverstein K.A.T."/>
            <person name="Beckman K.B."/>
            <person name="Gohl D.M."/>
        </authorList>
    </citation>
    <scope>NUCLEOTIDE SEQUENCE</scope>
    <source>
        <strain evidence="1">Duluth1</strain>
        <tissue evidence="1">Whole animal</tissue>
    </source>
</reference>
<dbReference type="Proteomes" id="UP000828390">
    <property type="component" value="Unassembled WGS sequence"/>
</dbReference>
<gene>
    <name evidence="1" type="ORF">DPMN_146358</name>
</gene>
<proteinExistence type="predicted"/>
<protein>
    <submittedName>
        <fullName evidence="1">Uncharacterized protein</fullName>
    </submittedName>
</protein>
<dbReference type="EMBL" id="JAIWYP010000007">
    <property type="protein sequence ID" value="KAH3792859.1"/>
    <property type="molecule type" value="Genomic_DNA"/>
</dbReference>
<accession>A0A9D4J1X0</accession>
<reference evidence="1" key="2">
    <citation type="submission" date="2020-11" db="EMBL/GenBank/DDBJ databases">
        <authorList>
            <person name="McCartney M.A."/>
            <person name="Auch B."/>
            <person name="Kono T."/>
            <person name="Mallez S."/>
            <person name="Becker A."/>
            <person name="Gohl D.M."/>
            <person name="Silverstein K.A.T."/>
            <person name="Koren S."/>
            <person name="Bechman K.B."/>
            <person name="Herman A."/>
            <person name="Abrahante J.E."/>
            <person name="Garbe J."/>
        </authorList>
    </citation>
    <scope>NUCLEOTIDE SEQUENCE</scope>
    <source>
        <strain evidence="1">Duluth1</strain>
        <tissue evidence="1">Whole animal</tissue>
    </source>
</reference>